<dbReference type="GO" id="GO:0006355">
    <property type="term" value="P:regulation of DNA-templated transcription"/>
    <property type="evidence" value="ECO:0007669"/>
    <property type="project" value="InterPro"/>
</dbReference>
<evidence type="ECO:0000256" key="2">
    <source>
        <dbReference type="ARBA" id="ARBA00022771"/>
    </source>
</evidence>
<feature type="compositionally biased region" description="Gly residues" evidence="7">
    <location>
        <begin position="626"/>
        <end position="641"/>
    </location>
</feature>
<keyword evidence="5" id="KW-0804">Transcription</keyword>
<evidence type="ECO:0000259" key="9">
    <source>
        <dbReference type="PROSITE" id="PS50114"/>
    </source>
</evidence>
<dbReference type="OrthoDB" id="2162994at2759"/>
<sequence>MDSVAFYNSAQQHHNFYPQRQIHDHPYNLSHDEQIAYVSSPAPMSNVHDYCPPPAPKELALPNIGQTRCYWALLDKSLRFLTVDPALAYHLGIGLPNFLEAKLLDFVHPEERESARSDLGSVLEERTLHGSVTRVRYCRLSHIRRLMGVCDEQPPFPPTFPADRVAIDEQYMAVYLVVNCIAEGLVLCFIHAAVDIHSGADNDEHNKSGWTNWCSTHGFDIPEARALYNRLCETVMPTCVVPHNGPDQSLRVFQILKNIPNRPPILSWPPENLVYQQGYVSPSADVLARLSQGLKTVQVSSIFIPHGMIIFVCHKIEGGFLDSPPTSTSTVSSSSLETPIQQQQPGRNQVQPGHLNLHQLSQIASQEAQVVVNPHDPRAPYARFPYIQQWVNESHDPNAPPVQDLWVKGPFSQHPHAQQQQQQWNTYAQPETPSSCSSSNMNNKGDLHWEQALGSYGGGGGGGGNGVLEHTHQDTPSGSSVLYGNGNGGGRPGSSSTNGPDSSTGPGPGQGGGGGGGSGSGGGGGLNGTPFAAAAYHHDQWSAPPQTWDTSGPGYLQSFARDPNASGSAEMYGNSPSDPGHPGALFAAATPTGSVGGGSVTGRVTPGLSGGVENGLQSDVVRVNGVGAGSVSGSTTGGGGSRSASKKASRHSLKDGSPGPGTGGKAGRKSKGLGREPYTPAGRAEGKPPPGVANCSSCSTTVSPEWRKGPSGKKELCNACGLRFARSRAKKGAKNASSSPS</sequence>
<dbReference type="PROSITE" id="PS00344">
    <property type="entry name" value="GATA_ZN_FINGER_1"/>
    <property type="match status" value="1"/>
</dbReference>
<evidence type="ECO:0000256" key="1">
    <source>
        <dbReference type="ARBA" id="ARBA00022723"/>
    </source>
</evidence>
<dbReference type="AlphaFoldDB" id="A0A286UAK8"/>
<dbReference type="InterPro" id="IPR000679">
    <property type="entry name" value="Znf_GATA"/>
</dbReference>
<feature type="compositionally biased region" description="Gly residues" evidence="7">
    <location>
        <begin position="455"/>
        <end position="466"/>
    </location>
</feature>
<dbReference type="GO" id="GO:0008270">
    <property type="term" value="F:zinc ion binding"/>
    <property type="evidence" value="ECO:0007669"/>
    <property type="project" value="UniProtKB-KW"/>
</dbReference>
<evidence type="ECO:0008006" key="12">
    <source>
        <dbReference type="Google" id="ProtNLM"/>
    </source>
</evidence>
<keyword evidence="2 6" id="KW-0863">Zinc-finger</keyword>
<proteinExistence type="predicted"/>
<evidence type="ECO:0000256" key="5">
    <source>
        <dbReference type="ARBA" id="ARBA00023163"/>
    </source>
</evidence>
<accession>A0A286UAK8</accession>
<feature type="region of interest" description="Disordered" evidence="7">
    <location>
        <begin position="324"/>
        <end position="352"/>
    </location>
</feature>
<dbReference type="Gene3D" id="3.30.50.10">
    <property type="entry name" value="Erythroid Transcription Factor GATA-1, subunit A"/>
    <property type="match status" value="1"/>
</dbReference>
<keyword evidence="11" id="KW-1185">Reference proteome</keyword>
<name>A0A286UAK8_9AGAM</name>
<evidence type="ECO:0000313" key="10">
    <source>
        <dbReference type="EMBL" id="PAV16608.1"/>
    </source>
</evidence>
<keyword evidence="4" id="KW-0805">Transcription regulation</keyword>
<feature type="region of interest" description="Disordered" evidence="7">
    <location>
        <begin position="412"/>
        <end position="713"/>
    </location>
</feature>
<protein>
    <recommendedName>
        <fullName evidence="12">GATA-type domain-containing protein</fullName>
    </recommendedName>
</protein>
<dbReference type="Pfam" id="PF00320">
    <property type="entry name" value="GATA"/>
    <property type="match status" value="1"/>
</dbReference>
<dbReference type="InterPro" id="IPR013088">
    <property type="entry name" value="Znf_NHR/GATA"/>
</dbReference>
<dbReference type="GO" id="GO:0043565">
    <property type="term" value="F:sequence-specific DNA binding"/>
    <property type="evidence" value="ECO:0007669"/>
    <property type="project" value="InterPro"/>
</dbReference>
<keyword evidence="3" id="KW-0862">Zinc</keyword>
<dbReference type="SMART" id="SM00401">
    <property type="entry name" value="ZnF_GATA"/>
    <property type="match status" value="1"/>
</dbReference>
<dbReference type="STRING" id="2282107.A0A286UAK8"/>
<gene>
    <name evidence="10" type="ORF">PNOK_0822800</name>
</gene>
<evidence type="ECO:0000256" key="7">
    <source>
        <dbReference type="SAM" id="MobiDB-lite"/>
    </source>
</evidence>
<dbReference type="CDD" id="cd00202">
    <property type="entry name" value="ZnF_GATA"/>
    <property type="match status" value="1"/>
</dbReference>
<feature type="domain" description="GATA-type" evidence="9">
    <location>
        <begin position="695"/>
        <end position="722"/>
    </location>
</feature>
<feature type="compositionally biased region" description="Low complexity" evidence="7">
    <location>
        <begin position="493"/>
        <end position="505"/>
    </location>
</feature>
<organism evidence="10 11">
    <name type="scientific">Pyrrhoderma noxium</name>
    <dbReference type="NCBI Taxonomy" id="2282107"/>
    <lineage>
        <taxon>Eukaryota</taxon>
        <taxon>Fungi</taxon>
        <taxon>Dikarya</taxon>
        <taxon>Basidiomycota</taxon>
        <taxon>Agaricomycotina</taxon>
        <taxon>Agaricomycetes</taxon>
        <taxon>Hymenochaetales</taxon>
        <taxon>Hymenochaetaceae</taxon>
        <taxon>Pyrrhoderma</taxon>
    </lineage>
</organism>
<dbReference type="SUPFAM" id="SSF57716">
    <property type="entry name" value="Glucocorticoid receptor-like (DNA-binding domain)"/>
    <property type="match status" value="1"/>
</dbReference>
<evidence type="ECO:0000259" key="8">
    <source>
        <dbReference type="PROSITE" id="PS50112"/>
    </source>
</evidence>
<feature type="compositionally biased region" description="Polar residues" evidence="7">
    <location>
        <begin position="694"/>
        <end position="703"/>
    </location>
</feature>
<evidence type="ECO:0000313" key="11">
    <source>
        <dbReference type="Proteomes" id="UP000217199"/>
    </source>
</evidence>
<keyword evidence="1" id="KW-0479">Metal-binding</keyword>
<dbReference type="InParanoid" id="A0A286UAK8"/>
<evidence type="ECO:0000256" key="6">
    <source>
        <dbReference type="PROSITE-ProRule" id="PRU00094"/>
    </source>
</evidence>
<dbReference type="PANTHER" id="PTHR47172">
    <property type="entry name" value="OS01G0976800 PROTEIN"/>
    <property type="match status" value="1"/>
</dbReference>
<dbReference type="PROSITE" id="PS50114">
    <property type="entry name" value="GATA_ZN_FINGER_2"/>
    <property type="match status" value="1"/>
</dbReference>
<feature type="compositionally biased region" description="Polar residues" evidence="7">
    <location>
        <begin position="424"/>
        <end position="443"/>
    </location>
</feature>
<evidence type="ECO:0000256" key="4">
    <source>
        <dbReference type="ARBA" id="ARBA00023015"/>
    </source>
</evidence>
<feature type="domain" description="PAS" evidence="8">
    <location>
        <begin position="73"/>
        <end position="126"/>
    </location>
</feature>
<dbReference type="PROSITE" id="PS50112">
    <property type="entry name" value="PAS"/>
    <property type="match status" value="1"/>
</dbReference>
<dbReference type="InterPro" id="IPR000014">
    <property type="entry name" value="PAS"/>
</dbReference>
<comment type="caution">
    <text evidence="10">The sequence shown here is derived from an EMBL/GenBank/DDBJ whole genome shotgun (WGS) entry which is preliminary data.</text>
</comment>
<evidence type="ECO:0000256" key="3">
    <source>
        <dbReference type="ARBA" id="ARBA00022833"/>
    </source>
</evidence>
<reference evidence="10 11" key="1">
    <citation type="journal article" date="2017" name="Mol. Ecol.">
        <title>Comparative and population genomic landscape of Phellinus noxius: A hypervariable fungus causing root rot in trees.</title>
        <authorList>
            <person name="Chung C.L."/>
            <person name="Lee T.J."/>
            <person name="Akiba M."/>
            <person name="Lee H.H."/>
            <person name="Kuo T.H."/>
            <person name="Liu D."/>
            <person name="Ke H.M."/>
            <person name="Yokoi T."/>
            <person name="Roa M.B."/>
            <person name="Lu M.J."/>
            <person name="Chang Y.Y."/>
            <person name="Ann P.J."/>
            <person name="Tsai J.N."/>
            <person name="Chen C.Y."/>
            <person name="Tzean S.S."/>
            <person name="Ota Y."/>
            <person name="Hattori T."/>
            <person name="Sahashi N."/>
            <person name="Liou R.F."/>
            <person name="Kikuchi T."/>
            <person name="Tsai I.J."/>
        </authorList>
    </citation>
    <scope>NUCLEOTIDE SEQUENCE [LARGE SCALE GENOMIC DNA]</scope>
    <source>
        <strain evidence="10 11">FFPRI411160</strain>
    </source>
</reference>
<dbReference type="PANTHER" id="PTHR47172:SF24">
    <property type="entry name" value="GATA ZINC FINGER DOMAIN-CONTAINING PROTEIN 14-RELATED"/>
    <property type="match status" value="1"/>
</dbReference>
<dbReference type="Proteomes" id="UP000217199">
    <property type="component" value="Unassembled WGS sequence"/>
</dbReference>
<feature type="compositionally biased region" description="Gly residues" evidence="7">
    <location>
        <begin position="506"/>
        <end position="527"/>
    </location>
</feature>
<dbReference type="EMBL" id="NBII01000008">
    <property type="protein sequence ID" value="PAV16608.1"/>
    <property type="molecule type" value="Genomic_DNA"/>
</dbReference>